<dbReference type="InParanoid" id="A0A2P6N8E3"/>
<evidence type="ECO:0000313" key="9">
    <source>
        <dbReference type="Proteomes" id="UP000241769"/>
    </source>
</evidence>
<dbReference type="OrthoDB" id="7464992at2759"/>
<comment type="cofactor">
    <cofactor evidence="6">
        <name>Zn(2+)</name>
        <dbReference type="ChEBI" id="CHEBI:29105"/>
    </cofactor>
    <text evidence="6">Binds 1 zinc ion per subunit.</text>
</comment>
<dbReference type="InterPro" id="IPR051156">
    <property type="entry name" value="Mito/Outer_Membr_Metalloprot"/>
</dbReference>
<keyword evidence="5 6" id="KW-0482">Metalloprotease</keyword>
<reference evidence="8 9" key="1">
    <citation type="journal article" date="2018" name="Genome Biol. Evol.">
        <title>Multiple Roots of Fruiting Body Formation in Amoebozoa.</title>
        <authorList>
            <person name="Hillmann F."/>
            <person name="Forbes G."/>
            <person name="Novohradska S."/>
            <person name="Ferling I."/>
            <person name="Riege K."/>
            <person name="Groth M."/>
            <person name="Westermann M."/>
            <person name="Marz M."/>
            <person name="Spaller T."/>
            <person name="Winckler T."/>
            <person name="Schaap P."/>
            <person name="Glockner G."/>
        </authorList>
    </citation>
    <scope>NUCLEOTIDE SEQUENCE [LARGE SCALE GENOMIC DNA]</scope>
    <source>
        <strain evidence="8 9">Jena</strain>
    </source>
</reference>
<gene>
    <name evidence="8" type="ORF">PROFUN_12107</name>
</gene>
<keyword evidence="1 6" id="KW-0645">Protease</keyword>
<dbReference type="Gene3D" id="3.30.2010.10">
    <property type="entry name" value="Metalloproteases ('zincins'), catalytic domain"/>
    <property type="match status" value="1"/>
</dbReference>
<evidence type="ECO:0000256" key="5">
    <source>
        <dbReference type="ARBA" id="ARBA00023049"/>
    </source>
</evidence>
<dbReference type="GO" id="GO:0016020">
    <property type="term" value="C:membrane"/>
    <property type="evidence" value="ECO:0007669"/>
    <property type="project" value="TreeGrafter"/>
</dbReference>
<protein>
    <submittedName>
        <fullName evidence="8">Peptidase m48 ste24p</fullName>
    </submittedName>
</protein>
<evidence type="ECO:0000256" key="3">
    <source>
        <dbReference type="ARBA" id="ARBA00022801"/>
    </source>
</evidence>
<dbReference type="Pfam" id="PF01435">
    <property type="entry name" value="Peptidase_M48"/>
    <property type="match status" value="1"/>
</dbReference>
<dbReference type="Proteomes" id="UP000241769">
    <property type="component" value="Unassembled WGS sequence"/>
</dbReference>
<comment type="caution">
    <text evidence="8">The sequence shown here is derived from an EMBL/GenBank/DDBJ whole genome shotgun (WGS) entry which is preliminary data.</text>
</comment>
<dbReference type="CDD" id="cd07331">
    <property type="entry name" value="M48C_Oma1_like"/>
    <property type="match status" value="1"/>
</dbReference>
<dbReference type="PANTHER" id="PTHR22726:SF1">
    <property type="entry name" value="METALLOENDOPEPTIDASE OMA1, MITOCHONDRIAL"/>
    <property type="match status" value="1"/>
</dbReference>
<organism evidence="8 9">
    <name type="scientific">Planoprotostelium fungivorum</name>
    <dbReference type="NCBI Taxonomy" id="1890364"/>
    <lineage>
        <taxon>Eukaryota</taxon>
        <taxon>Amoebozoa</taxon>
        <taxon>Evosea</taxon>
        <taxon>Variosea</taxon>
        <taxon>Cavosteliida</taxon>
        <taxon>Cavosteliaceae</taxon>
        <taxon>Planoprotostelium</taxon>
    </lineage>
</organism>
<proteinExistence type="inferred from homology"/>
<evidence type="ECO:0000259" key="7">
    <source>
        <dbReference type="Pfam" id="PF01435"/>
    </source>
</evidence>
<dbReference type="InterPro" id="IPR001915">
    <property type="entry name" value="Peptidase_M48"/>
</dbReference>
<dbReference type="EMBL" id="MDYQ01000157">
    <property type="protein sequence ID" value="PRP80221.1"/>
    <property type="molecule type" value="Genomic_DNA"/>
</dbReference>
<dbReference type="GO" id="GO:0004222">
    <property type="term" value="F:metalloendopeptidase activity"/>
    <property type="evidence" value="ECO:0007669"/>
    <property type="project" value="InterPro"/>
</dbReference>
<dbReference type="GO" id="GO:0051603">
    <property type="term" value="P:proteolysis involved in protein catabolic process"/>
    <property type="evidence" value="ECO:0007669"/>
    <property type="project" value="TreeGrafter"/>
</dbReference>
<sequence>MSTTAAATAYSVVAGYFFYKGFPDVSISPTEHVEKQRADVFWERPYAREFTPATDLDPISTLYRFHEKETKAVRQVGEKLVSSSNVNSLQRLNWRWTVVDSSTAMAFLLPNGRAYFTTGFLSRLDNEHHLATVISHEMSHLYARHHAERTGFRPRMSALWDMMNSLPLSVALIPPFFMKSRMKPYSRVMEEEADQISLVFMQRAGYRVWNCSHDWSKLERQQQYGFRMEYLEKHPLYQDRLSKFDQSKFLQFSCPPSLFFGSLSDSRRKDAILTNQMKYPRCFILTVTHPGILTKVEESSQTFTLQSLHDQQHTPQHATYATG</sequence>
<evidence type="ECO:0000256" key="1">
    <source>
        <dbReference type="ARBA" id="ARBA00022670"/>
    </source>
</evidence>
<dbReference type="GO" id="GO:0046872">
    <property type="term" value="F:metal ion binding"/>
    <property type="evidence" value="ECO:0007669"/>
    <property type="project" value="UniProtKB-KW"/>
</dbReference>
<accession>A0A2P6N8E3</accession>
<evidence type="ECO:0000256" key="6">
    <source>
        <dbReference type="RuleBase" id="RU003983"/>
    </source>
</evidence>
<keyword evidence="9" id="KW-1185">Reference proteome</keyword>
<dbReference type="AlphaFoldDB" id="A0A2P6N8E3"/>
<evidence type="ECO:0000256" key="4">
    <source>
        <dbReference type="ARBA" id="ARBA00022833"/>
    </source>
</evidence>
<evidence type="ECO:0000256" key="2">
    <source>
        <dbReference type="ARBA" id="ARBA00022723"/>
    </source>
</evidence>
<dbReference type="PANTHER" id="PTHR22726">
    <property type="entry name" value="METALLOENDOPEPTIDASE OMA1"/>
    <property type="match status" value="1"/>
</dbReference>
<keyword evidence="4 6" id="KW-0862">Zinc</keyword>
<dbReference type="STRING" id="1890364.A0A2P6N8E3"/>
<keyword evidence="2" id="KW-0479">Metal-binding</keyword>
<keyword evidence="3 6" id="KW-0378">Hydrolase</keyword>
<comment type="similarity">
    <text evidence="6">Belongs to the peptidase M48 family.</text>
</comment>
<feature type="domain" description="Peptidase M48" evidence="7">
    <location>
        <begin position="68"/>
        <end position="245"/>
    </location>
</feature>
<name>A0A2P6N8E3_9EUKA</name>
<evidence type="ECO:0000313" key="8">
    <source>
        <dbReference type="EMBL" id="PRP80221.1"/>
    </source>
</evidence>